<proteinExistence type="inferred from homology"/>
<evidence type="ECO:0000256" key="5">
    <source>
        <dbReference type="PIRSR" id="PIRSR602401-1"/>
    </source>
</evidence>
<dbReference type="GO" id="GO:0016705">
    <property type="term" value="F:oxidoreductase activity, acting on paired donors, with incorporation or reduction of molecular oxygen"/>
    <property type="evidence" value="ECO:0007669"/>
    <property type="project" value="InterPro"/>
</dbReference>
<dbReference type="AlphaFoldDB" id="M2TW08"/>
<evidence type="ECO:0000313" key="7">
    <source>
        <dbReference type="EMBL" id="EMD93862.1"/>
    </source>
</evidence>
<keyword evidence="3 5" id="KW-0479">Metal-binding</keyword>
<reference evidence="6 8" key="1">
    <citation type="journal article" date="2012" name="PLoS Pathog.">
        <title>Diverse lifestyles and strategies of plant pathogenesis encoded in the genomes of eighteen Dothideomycetes fungi.</title>
        <authorList>
            <person name="Ohm R.A."/>
            <person name="Feau N."/>
            <person name="Henrissat B."/>
            <person name="Schoch C.L."/>
            <person name="Horwitz B.A."/>
            <person name="Barry K.W."/>
            <person name="Condon B.J."/>
            <person name="Copeland A.C."/>
            <person name="Dhillon B."/>
            <person name="Glaser F."/>
            <person name="Hesse C.N."/>
            <person name="Kosti I."/>
            <person name="LaButti K."/>
            <person name="Lindquist E.A."/>
            <person name="Lucas S."/>
            <person name="Salamov A.A."/>
            <person name="Bradshaw R.E."/>
            <person name="Ciuffetti L."/>
            <person name="Hamelin R.C."/>
            <person name="Kema G.H.J."/>
            <person name="Lawrence C."/>
            <person name="Scott J.A."/>
            <person name="Spatafora J.W."/>
            <person name="Turgeon B.G."/>
            <person name="de Wit P.J.G.M."/>
            <person name="Zhong S."/>
            <person name="Goodwin S.B."/>
            <person name="Grigoriev I.V."/>
        </authorList>
    </citation>
    <scope>NUCLEOTIDE SEQUENCE [LARGE SCALE GENOMIC DNA]</scope>
    <source>
        <strain evidence="6">C5</strain>
        <strain evidence="8">C5 / ATCC 48332 / race O</strain>
    </source>
</reference>
<evidence type="ECO:0000256" key="4">
    <source>
        <dbReference type="ARBA" id="ARBA00023004"/>
    </source>
</evidence>
<dbReference type="PANTHER" id="PTHR24305:SF232">
    <property type="entry name" value="P450, PUTATIVE (EUROFUNG)-RELATED"/>
    <property type="match status" value="1"/>
</dbReference>
<evidence type="ECO:0000256" key="1">
    <source>
        <dbReference type="ARBA" id="ARBA00001971"/>
    </source>
</evidence>
<dbReference type="EMBL" id="KB445573">
    <property type="protein sequence ID" value="EMD93862.1"/>
    <property type="molecule type" value="Genomic_DNA"/>
</dbReference>
<organism evidence="6 8">
    <name type="scientific">Cochliobolus heterostrophus (strain C5 / ATCC 48332 / race O)</name>
    <name type="common">Southern corn leaf blight fungus</name>
    <name type="synonym">Bipolaris maydis</name>
    <dbReference type="NCBI Taxonomy" id="701091"/>
    <lineage>
        <taxon>Eukaryota</taxon>
        <taxon>Fungi</taxon>
        <taxon>Dikarya</taxon>
        <taxon>Ascomycota</taxon>
        <taxon>Pezizomycotina</taxon>
        <taxon>Dothideomycetes</taxon>
        <taxon>Pleosporomycetidae</taxon>
        <taxon>Pleosporales</taxon>
        <taxon>Pleosporineae</taxon>
        <taxon>Pleosporaceae</taxon>
        <taxon>Bipolaris</taxon>
    </lineage>
</organism>
<evidence type="ECO:0000256" key="2">
    <source>
        <dbReference type="ARBA" id="ARBA00010617"/>
    </source>
</evidence>
<gene>
    <name evidence="7" type="ORF">COCHEDRAFT_1132675</name>
    <name evidence="6" type="ORF">COCHEDRAFT_1186846</name>
</gene>
<feature type="binding site" description="axial binding residue" evidence="5">
    <location>
        <position position="519"/>
    </location>
    <ligand>
        <name>heme</name>
        <dbReference type="ChEBI" id="CHEBI:30413"/>
    </ligand>
    <ligandPart>
        <name>Fe</name>
        <dbReference type="ChEBI" id="CHEBI:18248"/>
    </ligandPart>
</feature>
<evidence type="ECO:0000256" key="3">
    <source>
        <dbReference type="ARBA" id="ARBA00022723"/>
    </source>
</evidence>
<dbReference type="GO" id="GO:0005506">
    <property type="term" value="F:iron ion binding"/>
    <property type="evidence" value="ECO:0007669"/>
    <property type="project" value="InterPro"/>
</dbReference>
<evidence type="ECO:0008006" key="9">
    <source>
        <dbReference type="Google" id="ProtNLM"/>
    </source>
</evidence>
<sequence length="572" mass="64694">MALQALSTAVLASILSTILYLVLQKAYPRPLPGIPYNRDAARKLMGDLAELRERQKNGGSMRPWFLEQAGRHNSAITQIFLGPFAKPAVLISDYVEVNDILSHRDAVDFKRGKKVDVFSGVLPHAHPAMETFDPRFKSSRDLVRDLMVPSFLNKVNAPHTYIVAQSLVELWRLKAHIAKGRPFEASEDIVEFSFDSILSAATGLENDHGDVQRQLSFLSRIEFNKHHELINTPLNEPIMIPSARRSEKLAALTVDEESLWKGFYMPWPRLYHRLNKLRPSVRNAGRTLRGYIESRIAKAAPNLAKGCQPESALDYVIQREIKAAEKAGRAPNLQDPRIRDEIYGYLIAGHDTSTGSLIWLMRRLLSHPGEQAKIRRNLYETYSAARREKRLPTAQELTSVHAHYLDAFIEEVLRFNSPVVTIMVTTRRNTVVLGHPIPGDTQVFLNLTGPSLNMPSIDVPERDRSETAGAYSHLRQNWDGQDPGSFNPERWLSEDKNGCLVFNSSRGPSLAFSAGNRGCWGKRLGYLELRIILSLLVWSFDFDLPEELVSWDMYDSLVTAPKHCLVRVTEVE</sequence>
<accession>M2TW08</accession>
<dbReference type="OrthoDB" id="1470350at2759"/>
<dbReference type="GO" id="GO:0004497">
    <property type="term" value="F:monooxygenase activity"/>
    <property type="evidence" value="ECO:0007669"/>
    <property type="project" value="InterPro"/>
</dbReference>
<dbReference type="OMA" id="ISRECEF"/>
<dbReference type="Proteomes" id="UP000016936">
    <property type="component" value="Unassembled WGS sequence"/>
</dbReference>
<dbReference type="PANTHER" id="PTHR24305">
    <property type="entry name" value="CYTOCHROME P450"/>
    <property type="match status" value="1"/>
</dbReference>
<dbReference type="PRINTS" id="PR00385">
    <property type="entry name" value="P450"/>
</dbReference>
<dbReference type="PRINTS" id="PR00463">
    <property type="entry name" value="EP450I"/>
</dbReference>
<protein>
    <recommendedName>
        <fullName evidence="9">Cytochrome P450 monooxygenase</fullName>
    </recommendedName>
</protein>
<dbReference type="InterPro" id="IPR002401">
    <property type="entry name" value="Cyt_P450_E_grp-I"/>
</dbReference>
<reference evidence="6" key="2">
    <citation type="submission" date="2012-06" db="EMBL/GenBank/DDBJ databases">
        <title>Comparative genome structure, secondary metabolite and effector coding capacity across Cochliobolus pathogens.</title>
        <authorList>
            <consortium name="US DOE Joint Genome Institute (JGI-PGF)"/>
            <person name="Condon B.J."/>
            <person name="Leng Y."/>
            <person name="Wu D."/>
            <person name="Bushley K.E."/>
            <person name="Ohm R.A."/>
            <person name="Otillar R."/>
            <person name="Martin J."/>
            <person name="Schackwitz W."/>
            <person name="Grimwood J."/>
            <person name="MohdZainudin N."/>
            <person name="Xue C."/>
            <person name="Wang R."/>
            <person name="Dhillon B."/>
            <person name="Tu Z.J."/>
            <person name="Steffenson B.J."/>
            <person name="Salamov A."/>
            <person name="Sun H."/>
            <person name="Lowry S."/>
            <person name="LaButti K."/>
            <person name="Han J."/>
            <person name="Copeland A."/>
            <person name="Lindquist E."/>
            <person name="Lucas S."/>
            <person name="Barry K."/>
            <person name="Schmutz J."/>
            <person name="Baker S."/>
            <person name="Grigoriev I.V."/>
            <person name="Zhong S."/>
            <person name="Turgeon B.G."/>
        </authorList>
    </citation>
    <scope>NUCLEOTIDE SEQUENCE</scope>
    <source>
        <strain evidence="6">C5</strain>
    </source>
</reference>
<dbReference type="HOGENOM" id="CLU_025001_1_0_1"/>
<evidence type="ECO:0000313" key="8">
    <source>
        <dbReference type="Proteomes" id="UP000016936"/>
    </source>
</evidence>
<comment type="cofactor">
    <cofactor evidence="1 5">
        <name>heme</name>
        <dbReference type="ChEBI" id="CHEBI:30413"/>
    </cofactor>
</comment>
<name>M2TW08_COCH5</name>
<dbReference type="InterPro" id="IPR036396">
    <property type="entry name" value="Cyt_P450_sf"/>
</dbReference>
<reference evidence="8" key="3">
    <citation type="journal article" date="2013" name="PLoS Genet.">
        <title>Comparative genome structure, secondary metabolite, and effector coding capacity across Cochliobolus pathogens.</title>
        <authorList>
            <person name="Condon B.J."/>
            <person name="Leng Y."/>
            <person name="Wu D."/>
            <person name="Bushley K.E."/>
            <person name="Ohm R.A."/>
            <person name="Otillar R."/>
            <person name="Martin J."/>
            <person name="Schackwitz W."/>
            <person name="Grimwood J."/>
            <person name="MohdZainudin N."/>
            <person name="Xue C."/>
            <person name="Wang R."/>
            <person name="Manning V.A."/>
            <person name="Dhillon B."/>
            <person name="Tu Z.J."/>
            <person name="Steffenson B.J."/>
            <person name="Salamov A."/>
            <person name="Sun H."/>
            <person name="Lowry S."/>
            <person name="LaButti K."/>
            <person name="Han J."/>
            <person name="Copeland A."/>
            <person name="Lindquist E."/>
            <person name="Barry K."/>
            <person name="Schmutz J."/>
            <person name="Baker S.E."/>
            <person name="Ciuffetti L.M."/>
            <person name="Grigoriev I.V."/>
            <person name="Zhong S."/>
            <person name="Turgeon B.G."/>
        </authorList>
    </citation>
    <scope>NUCLEOTIDE SEQUENCE [LARGE SCALE GENOMIC DNA]</scope>
    <source>
        <strain evidence="8">C5 / ATCC 48332 / race O</strain>
    </source>
</reference>
<dbReference type="Gene3D" id="1.10.630.10">
    <property type="entry name" value="Cytochrome P450"/>
    <property type="match status" value="1"/>
</dbReference>
<keyword evidence="8" id="KW-1185">Reference proteome</keyword>
<dbReference type="EMBL" id="KB445586">
    <property type="protein sequence ID" value="EMD85891.1"/>
    <property type="molecule type" value="Genomic_DNA"/>
</dbReference>
<dbReference type="InterPro" id="IPR001128">
    <property type="entry name" value="Cyt_P450"/>
</dbReference>
<dbReference type="GO" id="GO:0020037">
    <property type="term" value="F:heme binding"/>
    <property type="evidence" value="ECO:0007669"/>
    <property type="project" value="InterPro"/>
</dbReference>
<evidence type="ECO:0000313" key="6">
    <source>
        <dbReference type="EMBL" id="EMD85891.1"/>
    </source>
</evidence>
<dbReference type="eggNOG" id="KOG0156">
    <property type="taxonomic scope" value="Eukaryota"/>
</dbReference>
<keyword evidence="4 5" id="KW-0408">Iron</keyword>
<comment type="similarity">
    <text evidence="2">Belongs to the cytochrome P450 family.</text>
</comment>
<keyword evidence="5" id="KW-0349">Heme</keyword>
<dbReference type="Pfam" id="PF00067">
    <property type="entry name" value="p450"/>
    <property type="match status" value="2"/>
</dbReference>
<dbReference type="STRING" id="701091.M2TW08"/>
<dbReference type="InterPro" id="IPR050121">
    <property type="entry name" value="Cytochrome_P450_monoxygenase"/>
</dbReference>
<dbReference type="SUPFAM" id="SSF48264">
    <property type="entry name" value="Cytochrome P450"/>
    <property type="match status" value="1"/>
</dbReference>